<gene>
    <name evidence="2" type="ORF">E0F89_12815</name>
</gene>
<dbReference type="Gene3D" id="3.40.50.1980">
    <property type="entry name" value="Nitrogenase molybdenum iron protein domain"/>
    <property type="match status" value="2"/>
</dbReference>
<dbReference type="PANTHER" id="PTHR30535:SF34">
    <property type="entry name" value="MOLYBDATE-BINDING PROTEIN MOLA"/>
    <property type="match status" value="1"/>
</dbReference>
<dbReference type="OrthoDB" id="9812528at2"/>
<dbReference type="RefSeq" id="WP_131910173.1">
    <property type="nucleotide sequence ID" value="NZ_SMFM01000006.1"/>
</dbReference>
<dbReference type="Pfam" id="PF01497">
    <property type="entry name" value="Peripla_BP_2"/>
    <property type="match status" value="1"/>
</dbReference>
<dbReference type="GO" id="GO:0071281">
    <property type="term" value="P:cellular response to iron ion"/>
    <property type="evidence" value="ECO:0007669"/>
    <property type="project" value="TreeGrafter"/>
</dbReference>
<accession>A0A4R5ASI9</accession>
<protein>
    <submittedName>
        <fullName evidence="2">ABC transporter substrate-binding protein</fullName>
    </submittedName>
</protein>
<evidence type="ECO:0000313" key="3">
    <source>
        <dbReference type="Proteomes" id="UP000295278"/>
    </source>
</evidence>
<name>A0A4R5ASI9_9FLAO</name>
<proteinExistence type="predicted"/>
<dbReference type="Proteomes" id="UP000295278">
    <property type="component" value="Unassembled WGS sequence"/>
</dbReference>
<dbReference type="EMBL" id="SMFM01000006">
    <property type="protein sequence ID" value="TDD75255.1"/>
    <property type="molecule type" value="Genomic_DNA"/>
</dbReference>
<dbReference type="PROSITE" id="PS51257">
    <property type="entry name" value="PROKAR_LIPOPROTEIN"/>
    <property type="match status" value="1"/>
</dbReference>
<feature type="domain" description="Fe/B12 periplasmic-binding" evidence="1">
    <location>
        <begin position="95"/>
        <end position="367"/>
    </location>
</feature>
<dbReference type="AlphaFoldDB" id="A0A4R5ASI9"/>
<sequence length="380" mass="42982">MKTIFFKFISFLFVIFFTGCKQNNETSVTQIASQKNQVQYAKGLKIYKYEGYSIVTITSPWPEAKENFTYVLQEKNGIIPDSLKQFSIIPIPIKSIVVTSTTHIPALEMLGVENTLVGFPNTDYISSEKTRKRIDSGKVREVGTNETLNTEVLIEMAPDVIVSFGLNNSNPTLDNLQKSGLKVMINGDWTEQSPLGKAEWIKFFGALYGLDSKANTIFSEIEKEYTNTLALAKKATSKPNVLSGAMFQDQWYVPQGDSWAALFLKDAHSNYLWADTKGTGSLPLPFEKILEIAQDAEYWIAPGDFSSLKQMSESNPHYSEFASFKNKKVYSYGINKGAKGGILYFEWSPTRPDWVLKDLITIFHPELLPNHKLFFFQKLE</sequence>
<dbReference type="SUPFAM" id="SSF53807">
    <property type="entry name" value="Helical backbone' metal receptor"/>
    <property type="match status" value="1"/>
</dbReference>
<evidence type="ECO:0000259" key="1">
    <source>
        <dbReference type="PROSITE" id="PS50983"/>
    </source>
</evidence>
<dbReference type="InterPro" id="IPR050902">
    <property type="entry name" value="ABC_Transporter_SBP"/>
</dbReference>
<organism evidence="2 3">
    <name type="scientific">Flavobacterium caseinilyticum</name>
    <dbReference type="NCBI Taxonomy" id="2541732"/>
    <lineage>
        <taxon>Bacteria</taxon>
        <taxon>Pseudomonadati</taxon>
        <taxon>Bacteroidota</taxon>
        <taxon>Flavobacteriia</taxon>
        <taxon>Flavobacteriales</taxon>
        <taxon>Flavobacteriaceae</taxon>
        <taxon>Flavobacterium</taxon>
    </lineage>
</organism>
<keyword evidence="3" id="KW-1185">Reference proteome</keyword>
<dbReference type="PROSITE" id="PS50983">
    <property type="entry name" value="FE_B12_PBP"/>
    <property type="match status" value="1"/>
</dbReference>
<comment type="caution">
    <text evidence="2">The sequence shown here is derived from an EMBL/GenBank/DDBJ whole genome shotgun (WGS) entry which is preliminary data.</text>
</comment>
<dbReference type="PANTHER" id="PTHR30535">
    <property type="entry name" value="VITAMIN B12-BINDING PROTEIN"/>
    <property type="match status" value="1"/>
</dbReference>
<evidence type="ECO:0000313" key="2">
    <source>
        <dbReference type="EMBL" id="TDD75255.1"/>
    </source>
</evidence>
<reference evidence="2 3" key="1">
    <citation type="submission" date="2019-03" db="EMBL/GenBank/DDBJ databases">
        <title>Flavobacterium AT-3-2 sp. nov., isolated from arctic soil.</title>
        <authorList>
            <person name="Chaudhary D.K."/>
        </authorList>
    </citation>
    <scope>NUCLEOTIDE SEQUENCE [LARGE SCALE GENOMIC DNA]</scope>
    <source>
        <strain evidence="2 3">AT-3-2</strain>
    </source>
</reference>
<dbReference type="InterPro" id="IPR002491">
    <property type="entry name" value="ABC_transptr_periplasmic_BD"/>
</dbReference>